<dbReference type="AlphaFoldDB" id="I7IHI9"/>
<dbReference type="Proteomes" id="UP000002899">
    <property type="component" value="Chromosome IV"/>
</dbReference>
<keyword evidence="2" id="KW-1185">Reference proteome</keyword>
<gene>
    <name evidence="1" type="ORF">BmR1_04g08575</name>
</gene>
<dbReference type="RefSeq" id="XP_012650300.1">
    <property type="nucleotide sequence ID" value="XM_012794846.1"/>
</dbReference>
<dbReference type="SUPFAM" id="SSF143503">
    <property type="entry name" value="PUG domain-like"/>
    <property type="match status" value="1"/>
</dbReference>
<protein>
    <submittedName>
        <fullName evidence="1">Uncharacterized protein</fullName>
    </submittedName>
</protein>
<evidence type="ECO:0000313" key="1">
    <source>
        <dbReference type="EMBL" id="CCF75892.1"/>
    </source>
</evidence>
<dbReference type="VEuPathDB" id="PiroplasmaDB:BmR1_04g08575"/>
<reference evidence="1 2" key="3">
    <citation type="journal article" date="2016" name="Sci. Rep.">
        <title>Genome-wide diversity and gene expression profiling of Babesia microti isolates identify polymorphic genes that mediate host-pathogen interactions.</title>
        <authorList>
            <person name="Silva J.C."/>
            <person name="Cornillot E."/>
            <person name="McCracken C."/>
            <person name="Usmani-Brown S."/>
            <person name="Dwivedi A."/>
            <person name="Ifeonu O.O."/>
            <person name="Crabtree J."/>
            <person name="Gotia H.T."/>
            <person name="Virji A.Z."/>
            <person name="Reynes C."/>
            <person name="Colinge J."/>
            <person name="Kumar V."/>
            <person name="Lawres L."/>
            <person name="Pazzi J.E."/>
            <person name="Pablo J.V."/>
            <person name="Hung C."/>
            <person name="Brancato J."/>
            <person name="Kumari P."/>
            <person name="Orvis J."/>
            <person name="Tretina K."/>
            <person name="Chibucos M."/>
            <person name="Ott S."/>
            <person name="Sadzewicz L."/>
            <person name="Sengamalay N."/>
            <person name="Shetty A.C."/>
            <person name="Su Q."/>
            <person name="Tallon L."/>
            <person name="Fraser C.M."/>
            <person name="Frutos R."/>
            <person name="Molina D.M."/>
            <person name="Krause P.J."/>
            <person name="Ben Mamoun C."/>
        </authorList>
    </citation>
    <scope>NUCLEOTIDE SEQUENCE [LARGE SCALE GENOMIC DNA]</scope>
    <source>
        <strain evidence="1 2">RI</strain>
    </source>
</reference>
<dbReference type="EMBL" id="LN871599">
    <property type="protein sequence ID" value="CCF75892.1"/>
    <property type="molecule type" value="Genomic_DNA"/>
</dbReference>
<proteinExistence type="predicted"/>
<reference evidence="1 2" key="1">
    <citation type="journal article" date="2012" name="Nucleic Acids Res.">
        <title>Sequencing of the smallest Apicomplexan genome from the human pathogen Babesia microti.</title>
        <authorList>
            <person name="Cornillot E."/>
            <person name="Hadj-Kaddour K."/>
            <person name="Dassouli A."/>
            <person name="Noel B."/>
            <person name="Ranwez V."/>
            <person name="Vacherie B."/>
            <person name="Augagneur Y."/>
            <person name="Bres V."/>
            <person name="Duclos A."/>
            <person name="Randazzo S."/>
            <person name="Carcy B."/>
            <person name="Debierre-Grockiego F."/>
            <person name="Delbecq S."/>
            <person name="Moubri-Menage K."/>
            <person name="Shams-Eldin H."/>
            <person name="Usmani-Brown S."/>
            <person name="Bringaud F."/>
            <person name="Wincker P."/>
            <person name="Vivares C.P."/>
            <person name="Schwarz R.T."/>
            <person name="Schetters T.P."/>
            <person name="Krause P.J."/>
            <person name="Gorenflot A."/>
            <person name="Berry V."/>
            <person name="Barbe V."/>
            <person name="Ben Mamoun C."/>
        </authorList>
    </citation>
    <scope>NUCLEOTIDE SEQUENCE [LARGE SCALE GENOMIC DNA]</scope>
    <source>
        <strain evidence="1 2">RI</strain>
    </source>
</reference>
<evidence type="ECO:0000313" key="2">
    <source>
        <dbReference type="Proteomes" id="UP000002899"/>
    </source>
</evidence>
<accession>I7IHI9</accession>
<dbReference type="OrthoDB" id="336240at2759"/>
<dbReference type="Gene3D" id="1.20.58.2190">
    <property type="match status" value="1"/>
</dbReference>
<reference evidence="1 2" key="2">
    <citation type="journal article" date="2013" name="PLoS ONE">
        <title>Whole genome mapping and re-organization of the nuclear and mitochondrial genomes of Babesia microti isolates.</title>
        <authorList>
            <person name="Cornillot E."/>
            <person name="Dassouli A."/>
            <person name="Garg A."/>
            <person name="Pachikara N."/>
            <person name="Randazzo S."/>
            <person name="Depoix D."/>
            <person name="Carcy B."/>
            <person name="Delbecq S."/>
            <person name="Frutos R."/>
            <person name="Silva J.C."/>
            <person name="Sutton R."/>
            <person name="Krause P.J."/>
            <person name="Mamoun C.B."/>
        </authorList>
    </citation>
    <scope>NUCLEOTIDE SEQUENCE [LARGE SCALE GENOMIC DNA]</scope>
    <source>
        <strain evidence="1 2">RI</strain>
    </source>
</reference>
<dbReference type="KEGG" id="bmic:BmR1_04g08575"/>
<dbReference type="GeneID" id="24426345"/>
<name>I7IHI9_BABMR</name>
<sequence>MTELQRIEQLVEDIKYSFELILNTKSDDVKQHTQLFIDSECQLELILPKITKYRIQLKKPEDERPFGPNTAKRILTLVEKFEILYSVYQDELEPLFPNRIEKNNTNDPNLECKLSSEDEYEEKLQEMIEKCKLQTKMELDSFNTHVTTDIKIGKNLDKVIINEVQNSIMNEIKQADLSNKVMLLNYAIETLKSNNSNNAKNHIIELFDQIYHNPEALQLRVLRIGNELLQERILMHKGGATCLLAVGFQLKYGHQIIEVLENLMDPKLVVNEPYLYLDEPPIEEFDKWEQWRRHIKWSLETLKSASF</sequence>
<dbReference type="InterPro" id="IPR036339">
    <property type="entry name" value="PUB-like_dom_sf"/>
</dbReference>
<organism evidence="1 2">
    <name type="scientific">Babesia microti (strain RI)</name>
    <dbReference type="NCBI Taxonomy" id="1133968"/>
    <lineage>
        <taxon>Eukaryota</taxon>
        <taxon>Sar</taxon>
        <taxon>Alveolata</taxon>
        <taxon>Apicomplexa</taxon>
        <taxon>Aconoidasida</taxon>
        <taxon>Piroplasmida</taxon>
        <taxon>Babesiidae</taxon>
        <taxon>Babesia</taxon>
    </lineage>
</organism>